<reference evidence="4 5" key="1">
    <citation type="submission" date="2019-11" db="EMBL/GenBank/DDBJ databases">
        <title>Draft genome sequence of Blautia luti DSM 14534T, isolated from human stool.</title>
        <authorList>
            <person name="Ortiz R."/>
            <person name="Melis-Arcos F."/>
            <person name="Covarrubias P."/>
            <person name="Cardenas J.P."/>
            <person name="Perez-Donoso J."/>
            <person name="Almonacid D."/>
        </authorList>
    </citation>
    <scope>NUCLEOTIDE SEQUENCE [LARGE SCALE GENOMIC DNA]</scope>
    <source>
        <strain evidence="4 5">DSM 14534</strain>
    </source>
</reference>
<dbReference type="Pfam" id="PF11760">
    <property type="entry name" value="CbiG_N"/>
    <property type="match status" value="1"/>
</dbReference>
<dbReference type="Proteomes" id="UP000437824">
    <property type="component" value="Unassembled WGS sequence"/>
</dbReference>
<evidence type="ECO:0000313" key="5">
    <source>
        <dbReference type="Proteomes" id="UP000437824"/>
    </source>
</evidence>
<comment type="caution">
    <text evidence="4">The sequence shown here is derived from an EMBL/GenBank/DDBJ whole genome shotgun (WGS) entry which is preliminary data.</text>
</comment>
<dbReference type="PANTHER" id="PTHR37477">
    <property type="entry name" value="COBALT-PRECORRIN-5A HYDROLASE"/>
    <property type="match status" value="1"/>
</dbReference>
<dbReference type="RefSeq" id="WP_154780965.1">
    <property type="nucleotide sequence ID" value="NZ_WMBC01000017.1"/>
</dbReference>
<dbReference type="Pfam" id="PF01890">
    <property type="entry name" value="CbiG_C"/>
    <property type="match status" value="1"/>
</dbReference>
<protein>
    <submittedName>
        <fullName evidence="4">Cobalamin biosynthesis protein CbiG</fullName>
    </submittedName>
</protein>
<feature type="domain" description="Cobalamin synthesis G N-terminal" evidence="2">
    <location>
        <begin position="53"/>
        <end position="130"/>
    </location>
</feature>
<proteinExistence type="predicted"/>
<sequence length="380" mass="40712">MKIALICFSLTGQETGEKLCCGLEKAGITAVLAKKSKYLPDSIKVSTSAWAGKKFLDSDALIFIGATGIAVRSIAPYVASKKSDPAVLVIDECGRFVISLLSGHLGGANELALKAAEILHAVPVVTTATDLHQRFAVDVFAKKNYCSIFNMKAAKEVSAALLAGKNVGFYSEFPVEGKLPEGLVLCDEYGKPVRHAQDDILKDEESFGGCGDLCRNTGSIMADEAKTDCGVAVTVHTSCRPFPSTTQVVPKCLTLGMGCRKGKDAEGIAEAAQKVLDRSGLYKEAFEQIASIDLKKDEQGILSLSENWQIPFVTYTENELKQVPGEFTPSPFVKKITGVDNVCERSAVLASGNGSLLQKKHGENGVTTAVAAREWRIHFE</sequence>
<organism evidence="4 5">
    <name type="scientific">Blautia luti DSM 14534 = JCM 17040</name>
    <dbReference type="NCBI Taxonomy" id="649762"/>
    <lineage>
        <taxon>Bacteria</taxon>
        <taxon>Bacillati</taxon>
        <taxon>Bacillota</taxon>
        <taxon>Clostridia</taxon>
        <taxon>Lachnospirales</taxon>
        <taxon>Lachnospiraceae</taxon>
        <taxon>Blautia</taxon>
    </lineage>
</organism>
<dbReference type="Pfam" id="PF11761">
    <property type="entry name" value="CbiG_mid"/>
    <property type="match status" value="1"/>
</dbReference>
<accession>A0A844GQP8</accession>
<dbReference type="PANTHER" id="PTHR37477:SF1">
    <property type="entry name" value="COBALT-PRECORRIN-5A HYDROLASE"/>
    <property type="match status" value="1"/>
</dbReference>
<dbReference type="InterPro" id="IPR036518">
    <property type="entry name" value="CobE/GbiG_C_sf"/>
</dbReference>
<dbReference type="SUPFAM" id="SSF159664">
    <property type="entry name" value="CobE/GbiG C-terminal domain-like"/>
    <property type="match status" value="1"/>
</dbReference>
<dbReference type="GO" id="GO:0009236">
    <property type="term" value="P:cobalamin biosynthetic process"/>
    <property type="evidence" value="ECO:0007669"/>
    <property type="project" value="InterPro"/>
</dbReference>
<dbReference type="SUPFAM" id="SSF159672">
    <property type="entry name" value="CbiG N-terminal domain-like"/>
    <property type="match status" value="1"/>
</dbReference>
<dbReference type="InterPro" id="IPR038029">
    <property type="entry name" value="GbiG_N_sf"/>
</dbReference>
<dbReference type="InterPro" id="IPR021745">
    <property type="entry name" value="CbiG_mid"/>
</dbReference>
<feature type="domain" description="Cobalamin biosynthesis central region" evidence="3">
    <location>
        <begin position="135"/>
        <end position="245"/>
    </location>
</feature>
<dbReference type="Gene3D" id="3.30.420.180">
    <property type="entry name" value="CobE/GbiG C-terminal domain"/>
    <property type="match status" value="1"/>
</dbReference>
<evidence type="ECO:0000313" key="4">
    <source>
        <dbReference type="EMBL" id="MTD62657.1"/>
    </source>
</evidence>
<dbReference type="InterPro" id="IPR021744">
    <property type="entry name" value="CbiG_N"/>
</dbReference>
<dbReference type="InterPro" id="IPR002750">
    <property type="entry name" value="CobE/GbiG_C"/>
</dbReference>
<evidence type="ECO:0000259" key="2">
    <source>
        <dbReference type="Pfam" id="PF11760"/>
    </source>
</evidence>
<dbReference type="Gene3D" id="3.40.50.11220">
    <property type="match status" value="1"/>
</dbReference>
<name>A0A844GQP8_9FIRM</name>
<dbReference type="InterPro" id="IPR052553">
    <property type="entry name" value="CbiG_hydrolase"/>
</dbReference>
<evidence type="ECO:0000259" key="1">
    <source>
        <dbReference type="Pfam" id="PF01890"/>
    </source>
</evidence>
<evidence type="ECO:0000259" key="3">
    <source>
        <dbReference type="Pfam" id="PF11761"/>
    </source>
</evidence>
<dbReference type="AlphaFoldDB" id="A0A844GQP8"/>
<gene>
    <name evidence="4" type="ORF">GKZ57_15810</name>
</gene>
<dbReference type="EMBL" id="WMBC01000017">
    <property type="protein sequence ID" value="MTD62657.1"/>
    <property type="molecule type" value="Genomic_DNA"/>
</dbReference>
<feature type="domain" description="CobE/GbiG C-terminal" evidence="1">
    <location>
        <begin position="253"/>
        <end position="371"/>
    </location>
</feature>